<keyword evidence="4 6" id="KW-0949">S-adenosyl-L-methionine</keyword>
<dbReference type="GeneID" id="76723873"/>
<evidence type="ECO:0000256" key="5">
    <source>
        <dbReference type="ARBA" id="ARBA00022747"/>
    </source>
</evidence>
<dbReference type="PRINTS" id="PR00105">
    <property type="entry name" value="C5METTRFRASE"/>
</dbReference>
<dbReference type="InterPro" id="IPR001525">
    <property type="entry name" value="C5_MeTfrase"/>
</dbReference>
<evidence type="ECO:0000313" key="9">
    <source>
        <dbReference type="EMBL" id="QPG70030.1"/>
    </source>
</evidence>
<dbReference type="Pfam" id="PF00145">
    <property type="entry name" value="DNA_methylase"/>
    <property type="match status" value="1"/>
</dbReference>
<evidence type="ECO:0000256" key="7">
    <source>
        <dbReference type="RuleBase" id="RU000416"/>
    </source>
</evidence>
<dbReference type="PROSITE" id="PS51679">
    <property type="entry name" value="SAM_MT_C5"/>
    <property type="match status" value="1"/>
</dbReference>
<dbReference type="Proteomes" id="UP000309231">
    <property type="component" value="Chromosome"/>
</dbReference>
<dbReference type="EMBL" id="CP062008">
    <property type="protein sequence ID" value="QPG70030.1"/>
    <property type="molecule type" value="Genomic_DNA"/>
</dbReference>
<evidence type="ECO:0000256" key="3">
    <source>
        <dbReference type="ARBA" id="ARBA00022679"/>
    </source>
</evidence>
<keyword evidence="5" id="KW-0680">Restriction system</keyword>
<keyword evidence="2 6" id="KW-0489">Methyltransferase</keyword>
<feature type="region of interest" description="Disordered" evidence="8">
    <location>
        <begin position="465"/>
        <end position="488"/>
    </location>
</feature>
<dbReference type="GO" id="GO:0009307">
    <property type="term" value="P:DNA restriction-modification system"/>
    <property type="evidence" value="ECO:0007669"/>
    <property type="project" value="UniProtKB-KW"/>
</dbReference>
<feature type="region of interest" description="Disordered" evidence="8">
    <location>
        <begin position="230"/>
        <end position="252"/>
    </location>
</feature>
<dbReference type="PANTHER" id="PTHR10629:SF52">
    <property type="entry name" value="DNA (CYTOSINE-5)-METHYLTRANSFERASE 1"/>
    <property type="match status" value="1"/>
</dbReference>
<gene>
    <name evidence="9" type="ORF">C1S78_003105</name>
    <name evidence="10" type="ORF">C1S78_03120</name>
</gene>
<keyword evidence="3 6" id="KW-0808">Transferase</keyword>
<dbReference type="SUPFAM" id="SSF53335">
    <property type="entry name" value="S-adenosyl-L-methionine-dependent methyltransferases"/>
    <property type="match status" value="1"/>
</dbReference>
<dbReference type="InterPro" id="IPR029063">
    <property type="entry name" value="SAM-dependent_MTases_sf"/>
</dbReference>
<dbReference type="EC" id="2.1.1.37" evidence="1"/>
<dbReference type="RefSeq" id="WP_082371098.1">
    <property type="nucleotide sequence ID" value="NZ_ANBS01000001.1"/>
</dbReference>
<dbReference type="NCBIfam" id="TIGR00675">
    <property type="entry name" value="dcm"/>
    <property type="match status" value="1"/>
</dbReference>
<dbReference type="GO" id="GO:0032259">
    <property type="term" value="P:methylation"/>
    <property type="evidence" value="ECO:0007669"/>
    <property type="project" value="UniProtKB-KW"/>
</dbReference>
<sequence>MTLRIGSLFSGAGGLDLAAMRVFSGRIVWHSEIVWLVDDKGKSRPNAAVKVLEHRFPGVPNLGDISAVDWAAVDPIDILIGGFPCQDVSAAGLRAGMADGTRSGLWAVFAKAIAALRPKVVVIENVEGLLSAKAHRAMESDDAAVGDGSDGPVLRAAGAVLGDLAELGYDAQWTTVAASDVGAPHKRRRVFILATDTACDGRHEGGPEPAGLVGGPDVAVGGDADVALLPTPKASDGRRQDCPAERQRNTPSLVAIEHYLPTPAASDGTGGGQHPDRRDGHTRQLCDYALLNGSERWGKYAPAIERWEELTRPAPSPTEPNTNGNPRLAAAFSEWMQGWPAGWVTAVPGITRNDQLRMIGNGVCPQQAEYALYQLIPLAGLVLSLAPVCEVCELPGPCDCQSLMDAEVFAWIEDHYGKLMGARLLAIHRRVLINQDYSNLLPIDLDKVIQTIGHARACIKAGHEPIPRSTDDASAIQPAPTLNPVGMR</sequence>
<proteinExistence type="inferred from homology"/>
<accession>A0A8H2J8Z5</accession>
<dbReference type="EMBL" id="POTL01000001">
    <property type="protein sequence ID" value="TLH51479.1"/>
    <property type="molecule type" value="Genomic_DNA"/>
</dbReference>
<reference evidence="9 11" key="3">
    <citation type="journal article" date="2019" name="Sci. Rep.">
        <title>Insight into the biology of Mycobacterium mucogenicum and Mycobacterium neoaurum clade members.</title>
        <authorList>
            <person name="Behra P.R.K."/>
            <person name="Pettersson B.M.F."/>
            <person name="Ramesh M."/>
            <person name="Dasgupta S."/>
            <person name="Kirsebom L.A."/>
        </authorList>
    </citation>
    <scope>NUCLEOTIDE SEQUENCE [LARGE SCALE GENOMIC DNA]</scope>
    <source>
        <strain evidence="9 11">DSM 44124</strain>
    </source>
</reference>
<evidence type="ECO:0000256" key="4">
    <source>
        <dbReference type="ARBA" id="ARBA00022691"/>
    </source>
</evidence>
<feature type="compositionally biased region" description="Basic and acidic residues" evidence="8">
    <location>
        <begin position="235"/>
        <end position="248"/>
    </location>
</feature>
<reference evidence="10" key="1">
    <citation type="submission" date="2018-01" db="EMBL/GenBank/DDBJ databases">
        <title>Comparative genomics of Mycobacterium mucogenicum and Mycobacterium neoaurum clade members emphasizing tRNA and non-coding RNA.</title>
        <authorList>
            <person name="Behra P.R.K."/>
            <person name="Pettersson B.M.F."/>
            <person name="Das S."/>
            <person name="Dasgupta S."/>
            <person name="Kirsebom L.A."/>
        </authorList>
    </citation>
    <scope>NUCLEOTIDE SEQUENCE</scope>
    <source>
        <strain evidence="10">DSM 44124</strain>
    </source>
</reference>
<dbReference type="Gene3D" id="3.40.50.150">
    <property type="entry name" value="Vaccinia Virus protein VP39"/>
    <property type="match status" value="1"/>
</dbReference>
<evidence type="ECO:0000256" key="6">
    <source>
        <dbReference type="PROSITE-ProRule" id="PRU01016"/>
    </source>
</evidence>
<comment type="similarity">
    <text evidence="6 7">Belongs to the class I-like SAM-binding methyltransferase superfamily. C5-methyltransferase family.</text>
</comment>
<dbReference type="GO" id="GO:0003886">
    <property type="term" value="F:DNA (cytosine-5-)-methyltransferase activity"/>
    <property type="evidence" value="ECO:0007669"/>
    <property type="project" value="UniProtKB-EC"/>
</dbReference>
<dbReference type="InterPro" id="IPR050390">
    <property type="entry name" value="C5-Methyltransferase"/>
</dbReference>
<reference evidence="9 11" key="2">
    <citation type="journal article" date="2019" name="BMC Evol. Biol.">
        <title>Comparative genomics of Mycobacterium mucogenicum and Mycobacterium neoaurum clade members emphasizing tRNA and non-coding RNA.</title>
        <authorList>
            <person name="Behra P.R.K."/>
            <person name="Pettersson B.M.F."/>
            <person name="Das S."/>
            <person name="Dasgupta S."/>
            <person name="Kirsebom L.A."/>
        </authorList>
    </citation>
    <scope>NUCLEOTIDE SEQUENCE [LARGE SCALE GENOMIC DNA]</scope>
    <source>
        <strain evidence="9 11">DSM 44124</strain>
    </source>
</reference>
<dbReference type="KEGG" id="mmuc:C1S78_003105"/>
<evidence type="ECO:0000313" key="11">
    <source>
        <dbReference type="Proteomes" id="UP000309231"/>
    </source>
</evidence>
<dbReference type="GO" id="GO:0003677">
    <property type="term" value="F:DNA binding"/>
    <property type="evidence" value="ECO:0007669"/>
    <property type="project" value="TreeGrafter"/>
</dbReference>
<feature type="active site" evidence="6">
    <location>
        <position position="85"/>
    </location>
</feature>
<dbReference type="AlphaFoldDB" id="A0A8H2J8Z5"/>
<keyword evidence="11" id="KW-1185">Reference proteome</keyword>
<organism evidence="10">
    <name type="scientific">Mycolicibacterium mucogenicum DSM 44124</name>
    <dbReference type="NCBI Taxonomy" id="1226753"/>
    <lineage>
        <taxon>Bacteria</taxon>
        <taxon>Bacillati</taxon>
        <taxon>Actinomycetota</taxon>
        <taxon>Actinomycetes</taxon>
        <taxon>Mycobacteriales</taxon>
        <taxon>Mycobacteriaceae</taxon>
        <taxon>Mycolicibacterium</taxon>
    </lineage>
</organism>
<evidence type="ECO:0000256" key="2">
    <source>
        <dbReference type="ARBA" id="ARBA00022603"/>
    </source>
</evidence>
<name>A0A8H2J8Z5_MYCMU</name>
<dbReference type="PANTHER" id="PTHR10629">
    <property type="entry name" value="CYTOSINE-SPECIFIC METHYLTRANSFERASE"/>
    <property type="match status" value="1"/>
</dbReference>
<evidence type="ECO:0000256" key="8">
    <source>
        <dbReference type="SAM" id="MobiDB-lite"/>
    </source>
</evidence>
<evidence type="ECO:0000256" key="1">
    <source>
        <dbReference type="ARBA" id="ARBA00011975"/>
    </source>
</evidence>
<evidence type="ECO:0000313" key="10">
    <source>
        <dbReference type="EMBL" id="TLH51479.1"/>
    </source>
</evidence>
<dbReference type="REBASE" id="497391">
    <property type="entry name" value="M.Mmu44124ORF3105P"/>
</dbReference>
<dbReference type="GO" id="GO:0044027">
    <property type="term" value="P:negative regulation of gene expression via chromosomal CpG island methylation"/>
    <property type="evidence" value="ECO:0007669"/>
    <property type="project" value="TreeGrafter"/>
</dbReference>
<protein>
    <recommendedName>
        <fullName evidence="1">DNA (cytosine-5-)-methyltransferase</fullName>
        <ecNumber evidence="1">2.1.1.37</ecNumber>
    </recommendedName>
</protein>